<comment type="caution">
    <text evidence="2">The sequence shown here is derived from an EMBL/GenBank/DDBJ whole genome shotgun (WGS) entry which is preliminary data.</text>
</comment>
<dbReference type="Proteomes" id="UP001348641">
    <property type="component" value="Unassembled WGS sequence"/>
</dbReference>
<sequence>MPRLRAHLLALLGLHEEDADGFAAQAWHDERHIGGGYPVFSPDQPTRHGPSLRADHGRVHFADADRSTWPGTTEGAVRDGNRVASEILTRLR</sequence>
<dbReference type="RefSeq" id="WP_330156891.1">
    <property type="nucleotide sequence ID" value="NZ_BAAAJA010000005.1"/>
</dbReference>
<reference evidence="2 3" key="1">
    <citation type="submission" date="2023-07" db="EMBL/GenBank/DDBJ databases">
        <authorList>
            <person name="Girao M."/>
            <person name="Carvalho M.F."/>
        </authorList>
    </citation>
    <scope>NUCLEOTIDE SEQUENCE [LARGE SCALE GENOMIC DNA]</scope>
    <source>
        <strain evidence="2 3">66/93</strain>
    </source>
</reference>
<feature type="domain" description="Amine oxidase" evidence="1">
    <location>
        <begin position="8"/>
        <end position="88"/>
    </location>
</feature>
<evidence type="ECO:0000313" key="3">
    <source>
        <dbReference type="Proteomes" id="UP001348641"/>
    </source>
</evidence>
<dbReference type="Pfam" id="PF01593">
    <property type="entry name" value="Amino_oxidase"/>
    <property type="match status" value="1"/>
</dbReference>
<evidence type="ECO:0000259" key="1">
    <source>
        <dbReference type="Pfam" id="PF01593"/>
    </source>
</evidence>
<organism evidence="2 3">
    <name type="scientific">Nocardiopsis tropica</name>
    <dbReference type="NCBI Taxonomy" id="109330"/>
    <lineage>
        <taxon>Bacteria</taxon>
        <taxon>Bacillati</taxon>
        <taxon>Actinomycetota</taxon>
        <taxon>Actinomycetes</taxon>
        <taxon>Streptosporangiales</taxon>
        <taxon>Nocardiopsidaceae</taxon>
        <taxon>Nocardiopsis</taxon>
    </lineage>
</organism>
<accession>A0ABU7KKF7</accession>
<dbReference type="Gene3D" id="3.90.660.10">
    <property type="match status" value="1"/>
</dbReference>
<protein>
    <submittedName>
        <fullName evidence="2">FAD-dependent oxidoreductase</fullName>
    </submittedName>
</protein>
<name>A0ABU7KKF7_9ACTN</name>
<proteinExistence type="predicted"/>
<dbReference type="InterPro" id="IPR002937">
    <property type="entry name" value="Amino_oxidase"/>
</dbReference>
<evidence type="ECO:0000313" key="2">
    <source>
        <dbReference type="EMBL" id="MEE2049627.1"/>
    </source>
</evidence>
<dbReference type="EMBL" id="JAUUCC010000006">
    <property type="protein sequence ID" value="MEE2049627.1"/>
    <property type="molecule type" value="Genomic_DNA"/>
</dbReference>
<gene>
    <name evidence="2" type="ORF">Q8A49_03875</name>
</gene>
<dbReference type="Gene3D" id="3.50.50.60">
    <property type="entry name" value="FAD/NAD(P)-binding domain"/>
    <property type="match status" value="1"/>
</dbReference>
<dbReference type="InterPro" id="IPR036188">
    <property type="entry name" value="FAD/NAD-bd_sf"/>
</dbReference>